<keyword evidence="1" id="KW-0812">Transmembrane</keyword>
<feature type="transmembrane region" description="Helical" evidence="1">
    <location>
        <begin position="68"/>
        <end position="87"/>
    </location>
</feature>
<comment type="caution">
    <text evidence="2">The sequence shown here is derived from an EMBL/GenBank/DDBJ whole genome shotgun (WGS) entry which is preliminary data.</text>
</comment>
<dbReference type="RefSeq" id="WP_167917872.1">
    <property type="nucleotide sequence ID" value="NZ_JAAVJS010000010.1"/>
</dbReference>
<dbReference type="Pfam" id="PF10825">
    <property type="entry name" value="DUF2752"/>
    <property type="match status" value="1"/>
</dbReference>
<accession>A0ABX1DD86</accession>
<protein>
    <submittedName>
        <fullName evidence="2">DUF2752 domain-containing protein</fullName>
    </submittedName>
</protein>
<reference evidence="2 3" key="1">
    <citation type="submission" date="2020-03" db="EMBL/GenBank/DDBJ databases">
        <title>Tamlana sp. nov, isolated from XXX.</title>
        <authorList>
            <person name="Cao W.R."/>
        </authorList>
    </citation>
    <scope>NUCLEOTIDE SEQUENCE [LARGE SCALE GENOMIC DNA]</scope>
    <source>
        <strain evidence="2 3">HST1-43</strain>
    </source>
</reference>
<sequence>MEKYMLPCLNKKLFGIECLGCGLQRAIALVFQGEFVAAFKMYPAVYSLLILFTVMGVNIFFKFRHSNKIIGALAIITVTTIVISYMVKLINN</sequence>
<proteinExistence type="predicted"/>
<gene>
    <name evidence="2" type="ORF">HC176_09040</name>
</gene>
<evidence type="ECO:0000313" key="2">
    <source>
        <dbReference type="EMBL" id="NJX15634.1"/>
    </source>
</evidence>
<name>A0ABX1DD86_9FLAO</name>
<keyword evidence="1" id="KW-0472">Membrane</keyword>
<dbReference type="EMBL" id="JAAVJS010000010">
    <property type="protein sequence ID" value="NJX15634.1"/>
    <property type="molecule type" value="Genomic_DNA"/>
</dbReference>
<organism evidence="2 3">
    <name type="scientific">Tamlana crocina</name>
    <dbReference type="NCBI Taxonomy" id="393006"/>
    <lineage>
        <taxon>Bacteria</taxon>
        <taxon>Pseudomonadati</taxon>
        <taxon>Bacteroidota</taxon>
        <taxon>Flavobacteriia</taxon>
        <taxon>Flavobacteriales</taxon>
        <taxon>Flavobacteriaceae</taxon>
        <taxon>Tamlana</taxon>
    </lineage>
</organism>
<keyword evidence="1" id="KW-1133">Transmembrane helix</keyword>
<evidence type="ECO:0000256" key="1">
    <source>
        <dbReference type="SAM" id="Phobius"/>
    </source>
</evidence>
<keyword evidence="3" id="KW-1185">Reference proteome</keyword>
<evidence type="ECO:0000313" key="3">
    <source>
        <dbReference type="Proteomes" id="UP000760545"/>
    </source>
</evidence>
<feature type="transmembrane region" description="Helical" evidence="1">
    <location>
        <begin position="44"/>
        <end position="61"/>
    </location>
</feature>
<dbReference type="InterPro" id="IPR021215">
    <property type="entry name" value="DUF2752"/>
</dbReference>
<dbReference type="Proteomes" id="UP000760545">
    <property type="component" value="Unassembled WGS sequence"/>
</dbReference>